<evidence type="ECO:0000256" key="1">
    <source>
        <dbReference type="ARBA" id="ARBA00006420"/>
    </source>
</evidence>
<keyword evidence="4" id="KW-1185">Reference proteome</keyword>
<name>M2Y5J2_GALSU</name>
<dbReference type="eggNOG" id="KOG2358">
    <property type="taxonomic scope" value="Eukaryota"/>
</dbReference>
<dbReference type="Gramene" id="EME31124">
    <property type="protein sequence ID" value="EME31124"/>
    <property type="gene ID" value="Gasu_16210"/>
</dbReference>
<dbReference type="InterPro" id="IPR049578">
    <property type="entry name" value="CAXIP1-like_GIY-YIG_dom"/>
</dbReference>
<dbReference type="PANTHER" id="PTHR11178">
    <property type="entry name" value="IRON-SULFUR CLUSTER SCAFFOLD PROTEIN NFU-RELATED"/>
    <property type="match status" value="1"/>
</dbReference>
<dbReference type="FunFam" id="3.30.300.130:FF:000003">
    <property type="entry name" value="NifU-like protein 3, chloroplastic"/>
    <property type="match status" value="1"/>
</dbReference>
<dbReference type="GO" id="GO:0009536">
    <property type="term" value="C:plastid"/>
    <property type="evidence" value="ECO:0007669"/>
    <property type="project" value="UniProtKB-ARBA"/>
</dbReference>
<dbReference type="GO" id="GO:0005739">
    <property type="term" value="C:mitochondrion"/>
    <property type="evidence" value="ECO:0007669"/>
    <property type="project" value="TreeGrafter"/>
</dbReference>
<dbReference type="PANTHER" id="PTHR11178:SF15">
    <property type="entry name" value="NIFU-LIKE PROTEIN 1, CHLOROPLASTIC"/>
    <property type="match status" value="1"/>
</dbReference>
<dbReference type="STRING" id="130081.M2Y5J2"/>
<evidence type="ECO:0000313" key="3">
    <source>
        <dbReference type="EMBL" id="EME31124.1"/>
    </source>
</evidence>
<feature type="domain" description="NIF system FeS cluster assembly NifU C-terminal" evidence="2">
    <location>
        <begin position="309"/>
        <end position="373"/>
    </location>
</feature>
<dbReference type="AlphaFoldDB" id="M2Y5J2"/>
<dbReference type="GeneID" id="17089798"/>
<dbReference type="KEGG" id="gsl:Gasu_16210"/>
<dbReference type="Proteomes" id="UP000030680">
    <property type="component" value="Unassembled WGS sequence"/>
</dbReference>
<dbReference type="InterPro" id="IPR034904">
    <property type="entry name" value="FSCA_dom_sf"/>
</dbReference>
<dbReference type="GO" id="GO:0051536">
    <property type="term" value="F:iron-sulfur cluster binding"/>
    <property type="evidence" value="ECO:0007669"/>
    <property type="project" value="InterPro"/>
</dbReference>
<organism evidence="3 4">
    <name type="scientific">Galdieria sulphuraria</name>
    <name type="common">Red alga</name>
    <dbReference type="NCBI Taxonomy" id="130081"/>
    <lineage>
        <taxon>Eukaryota</taxon>
        <taxon>Rhodophyta</taxon>
        <taxon>Bangiophyceae</taxon>
        <taxon>Galdieriales</taxon>
        <taxon>Galdieriaceae</taxon>
        <taxon>Galdieria</taxon>
    </lineage>
</organism>
<dbReference type="GO" id="GO:0016226">
    <property type="term" value="P:iron-sulfur cluster assembly"/>
    <property type="evidence" value="ECO:0007669"/>
    <property type="project" value="InterPro"/>
</dbReference>
<gene>
    <name evidence="3" type="ORF">Gasu_16210</name>
</gene>
<proteinExistence type="inferred from homology"/>
<dbReference type="GO" id="GO:0005506">
    <property type="term" value="F:iron ion binding"/>
    <property type="evidence" value="ECO:0007669"/>
    <property type="project" value="InterPro"/>
</dbReference>
<accession>M2Y5J2</accession>
<dbReference type="EMBL" id="KB454494">
    <property type="protein sequence ID" value="EME31124.1"/>
    <property type="molecule type" value="Genomic_DNA"/>
</dbReference>
<protein>
    <submittedName>
        <fullName evidence="3">Iron-sulfur cluster scaffold protein</fullName>
    </submittedName>
</protein>
<dbReference type="RefSeq" id="XP_005707644.1">
    <property type="nucleotide sequence ID" value="XM_005707587.1"/>
</dbReference>
<evidence type="ECO:0000259" key="2">
    <source>
        <dbReference type="Pfam" id="PF01106"/>
    </source>
</evidence>
<dbReference type="Gene3D" id="3.30.300.130">
    <property type="entry name" value="Fe-S cluster assembly (FSCA)"/>
    <property type="match status" value="2"/>
</dbReference>
<sequence length="450" mass="50662">MLLFLHSCGPIQVGCFYRTRNISHTKKGKLLVVPQCWKASVNKDFKDAPFSSNYIIDDNSIPEGHRSLHETLYSRGEEEHKTPSKQQVKFRSDGSNWLPVDLFLNGMEDEKVGAVYAVYDANRDIRFIGISRDVCFALKAHREALSDRDVAWLRLKTWDFPRRVEMEQCQKDWIAELGFTPPGNITTNEESKLWAKSIKEATQLVASDVEPERKSTYEEKKFKLRKAMADPSLIDEESREIFERDPTIHAISEGDWSKVIEQQSNKVLQDAVTSPFESVEVVANNNRVDERSNSNTAESGSFLTVENVNLVLDEVRPYLESDGGNVKVLSVDTNRNVVLLLQGACGTCPSSTTTMKLGIERILRQRFPNIGEIVAQSEVASVTTIPLEERCESLLEEIRPAIIGLGGSISVSRVENNQVFLLYQGPDKIKYGIELALKEKLGSSVSIVFE</sequence>
<dbReference type="InterPro" id="IPR001075">
    <property type="entry name" value="NIF_FeS_clus_asmbl_NifU_C"/>
</dbReference>
<evidence type="ECO:0000313" key="4">
    <source>
        <dbReference type="Proteomes" id="UP000030680"/>
    </source>
</evidence>
<dbReference type="OMA" id="HGFLYGE"/>
<dbReference type="SUPFAM" id="SSF117916">
    <property type="entry name" value="Fe-S cluster assembly (FSCA) domain-like"/>
    <property type="match status" value="2"/>
</dbReference>
<dbReference type="Pfam" id="PF01106">
    <property type="entry name" value="NifU"/>
    <property type="match status" value="1"/>
</dbReference>
<dbReference type="OrthoDB" id="565552at2759"/>
<dbReference type="CDD" id="cd10450">
    <property type="entry name" value="GIY-YIG_AtGrxS16_like"/>
    <property type="match status" value="1"/>
</dbReference>
<reference evidence="4" key="1">
    <citation type="journal article" date="2013" name="Science">
        <title>Gene transfer from bacteria and archaea facilitated evolution of an extremophilic eukaryote.</title>
        <authorList>
            <person name="Schonknecht G."/>
            <person name="Chen W.H."/>
            <person name="Ternes C.M."/>
            <person name="Barbier G.G."/>
            <person name="Shrestha R.P."/>
            <person name="Stanke M."/>
            <person name="Brautigam A."/>
            <person name="Baker B.J."/>
            <person name="Banfield J.F."/>
            <person name="Garavito R.M."/>
            <person name="Carr K."/>
            <person name="Wilkerson C."/>
            <person name="Rensing S.A."/>
            <person name="Gagneul D."/>
            <person name="Dickenson N.E."/>
            <person name="Oesterhelt C."/>
            <person name="Lercher M.J."/>
            <person name="Weber A.P."/>
        </authorList>
    </citation>
    <scope>NUCLEOTIDE SEQUENCE [LARGE SCALE GENOMIC DNA]</scope>
    <source>
        <strain evidence="4">074W</strain>
    </source>
</reference>
<dbReference type="GO" id="GO:0005198">
    <property type="term" value="F:structural molecule activity"/>
    <property type="evidence" value="ECO:0007669"/>
    <property type="project" value="UniProtKB-ARBA"/>
</dbReference>
<comment type="similarity">
    <text evidence="1">Belongs to the NifU family.</text>
</comment>